<dbReference type="EMBL" id="GBXM01020386">
    <property type="protein sequence ID" value="JAH88191.1"/>
    <property type="molecule type" value="Transcribed_RNA"/>
</dbReference>
<proteinExistence type="predicted"/>
<accession>A0A0E9WCZ3</accession>
<dbReference type="AlphaFoldDB" id="A0A0E9WCZ3"/>
<sequence length="26" mass="3070">MWHKWMNDSSGEYQQVKSLITSGFPL</sequence>
<name>A0A0E9WCZ3_ANGAN</name>
<evidence type="ECO:0000313" key="1">
    <source>
        <dbReference type="EMBL" id="JAH88191.1"/>
    </source>
</evidence>
<protein>
    <submittedName>
        <fullName evidence="1">Uncharacterized protein</fullName>
    </submittedName>
</protein>
<reference evidence="1" key="1">
    <citation type="submission" date="2014-11" db="EMBL/GenBank/DDBJ databases">
        <authorList>
            <person name="Amaro Gonzalez C."/>
        </authorList>
    </citation>
    <scope>NUCLEOTIDE SEQUENCE</scope>
</reference>
<reference evidence="1" key="2">
    <citation type="journal article" date="2015" name="Fish Shellfish Immunol.">
        <title>Early steps in the European eel (Anguilla anguilla)-Vibrio vulnificus interaction in the gills: Role of the RtxA13 toxin.</title>
        <authorList>
            <person name="Callol A."/>
            <person name="Pajuelo D."/>
            <person name="Ebbesson L."/>
            <person name="Teles M."/>
            <person name="MacKenzie S."/>
            <person name="Amaro C."/>
        </authorList>
    </citation>
    <scope>NUCLEOTIDE SEQUENCE</scope>
</reference>
<organism evidence="1">
    <name type="scientific">Anguilla anguilla</name>
    <name type="common">European freshwater eel</name>
    <name type="synonym">Muraena anguilla</name>
    <dbReference type="NCBI Taxonomy" id="7936"/>
    <lineage>
        <taxon>Eukaryota</taxon>
        <taxon>Metazoa</taxon>
        <taxon>Chordata</taxon>
        <taxon>Craniata</taxon>
        <taxon>Vertebrata</taxon>
        <taxon>Euteleostomi</taxon>
        <taxon>Actinopterygii</taxon>
        <taxon>Neopterygii</taxon>
        <taxon>Teleostei</taxon>
        <taxon>Anguilliformes</taxon>
        <taxon>Anguillidae</taxon>
        <taxon>Anguilla</taxon>
    </lineage>
</organism>